<evidence type="ECO:0000313" key="2">
    <source>
        <dbReference type="Proteomes" id="UP001457282"/>
    </source>
</evidence>
<dbReference type="EMBL" id="JBEDUW010000001">
    <property type="protein sequence ID" value="KAK9951718.1"/>
    <property type="molecule type" value="Genomic_DNA"/>
</dbReference>
<protein>
    <submittedName>
        <fullName evidence="1">Uncharacterized protein</fullName>
    </submittedName>
</protein>
<organism evidence="1 2">
    <name type="scientific">Rubus argutus</name>
    <name type="common">Southern blackberry</name>
    <dbReference type="NCBI Taxonomy" id="59490"/>
    <lineage>
        <taxon>Eukaryota</taxon>
        <taxon>Viridiplantae</taxon>
        <taxon>Streptophyta</taxon>
        <taxon>Embryophyta</taxon>
        <taxon>Tracheophyta</taxon>
        <taxon>Spermatophyta</taxon>
        <taxon>Magnoliopsida</taxon>
        <taxon>eudicotyledons</taxon>
        <taxon>Gunneridae</taxon>
        <taxon>Pentapetalae</taxon>
        <taxon>rosids</taxon>
        <taxon>fabids</taxon>
        <taxon>Rosales</taxon>
        <taxon>Rosaceae</taxon>
        <taxon>Rosoideae</taxon>
        <taxon>Rosoideae incertae sedis</taxon>
        <taxon>Rubus</taxon>
    </lineage>
</organism>
<accession>A0AAW1YTC4</accession>
<name>A0AAW1YTC4_RUBAR</name>
<keyword evidence="2" id="KW-1185">Reference proteome</keyword>
<dbReference type="Proteomes" id="UP001457282">
    <property type="component" value="Unassembled WGS sequence"/>
</dbReference>
<comment type="caution">
    <text evidence="1">The sequence shown here is derived from an EMBL/GenBank/DDBJ whole genome shotgun (WGS) entry which is preliminary data.</text>
</comment>
<dbReference type="AlphaFoldDB" id="A0AAW1YTC4"/>
<proteinExistence type="predicted"/>
<evidence type="ECO:0000313" key="1">
    <source>
        <dbReference type="EMBL" id="KAK9951718.1"/>
    </source>
</evidence>
<sequence>MRGRRESGERARFACGSGLLIDWAVRKGGTGCAAVTAGQNEDRLDLEARQLRAGAVEEEMRWARREREQDALQYRFWAGNRWRRRRLAPVVIDGSSGRGWWQRNGKGSILGSAWVESRARGRREIAGFI</sequence>
<reference evidence="1 2" key="1">
    <citation type="journal article" date="2023" name="G3 (Bethesda)">
        <title>A chromosome-length genome assembly and annotation of blackberry (Rubus argutus, cv. 'Hillquist').</title>
        <authorList>
            <person name="Bruna T."/>
            <person name="Aryal R."/>
            <person name="Dudchenko O."/>
            <person name="Sargent D.J."/>
            <person name="Mead D."/>
            <person name="Buti M."/>
            <person name="Cavallini A."/>
            <person name="Hytonen T."/>
            <person name="Andres J."/>
            <person name="Pham M."/>
            <person name="Weisz D."/>
            <person name="Mascagni F."/>
            <person name="Usai G."/>
            <person name="Natali L."/>
            <person name="Bassil N."/>
            <person name="Fernandez G.E."/>
            <person name="Lomsadze A."/>
            <person name="Armour M."/>
            <person name="Olukolu B."/>
            <person name="Poorten T."/>
            <person name="Britton C."/>
            <person name="Davik J."/>
            <person name="Ashrafi H."/>
            <person name="Aiden E.L."/>
            <person name="Borodovsky M."/>
            <person name="Worthington M."/>
        </authorList>
    </citation>
    <scope>NUCLEOTIDE SEQUENCE [LARGE SCALE GENOMIC DNA]</scope>
    <source>
        <strain evidence="1">PI 553951</strain>
    </source>
</reference>
<gene>
    <name evidence="1" type="ORF">M0R45_007154</name>
</gene>